<dbReference type="RefSeq" id="WP_073192037.1">
    <property type="nucleotide sequence ID" value="NZ_FQTW01000002.1"/>
</dbReference>
<dbReference type="EMBL" id="FQTW01000002">
    <property type="protein sequence ID" value="SHE49137.1"/>
    <property type="molecule type" value="Genomic_DNA"/>
</dbReference>
<dbReference type="AlphaFoldDB" id="A0A1M4TXU4"/>
<dbReference type="Proteomes" id="UP000184462">
    <property type="component" value="Unassembled WGS sequence"/>
</dbReference>
<dbReference type="InterPro" id="IPR036188">
    <property type="entry name" value="FAD/NAD-bd_sf"/>
</dbReference>
<protein>
    <submittedName>
        <fullName evidence="1">Lycopene beta-cyclase</fullName>
    </submittedName>
</protein>
<gene>
    <name evidence="1" type="ORF">SAMN05444278_10273</name>
</gene>
<organism evidence="1 2">
    <name type="scientific">Psychroflexus salarius</name>
    <dbReference type="NCBI Taxonomy" id="1155689"/>
    <lineage>
        <taxon>Bacteria</taxon>
        <taxon>Pseudomonadati</taxon>
        <taxon>Bacteroidota</taxon>
        <taxon>Flavobacteriia</taxon>
        <taxon>Flavobacteriales</taxon>
        <taxon>Flavobacteriaceae</taxon>
        <taxon>Psychroflexus</taxon>
    </lineage>
</organism>
<dbReference type="Gene3D" id="3.50.50.60">
    <property type="entry name" value="FAD/NAD(P)-binding domain"/>
    <property type="match status" value="1"/>
</dbReference>
<keyword evidence="2" id="KW-1185">Reference proteome</keyword>
<dbReference type="SUPFAM" id="SSF51905">
    <property type="entry name" value="FAD/NAD(P)-binding domain"/>
    <property type="match status" value="1"/>
</dbReference>
<evidence type="ECO:0000313" key="1">
    <source>
        <dbReference type="EMBL" id="SHE49137.1"/>
    </source>
</evidence>
<dbReference type="OrthoDB" id="24355at2"/>
<accession>A0A1M4TXU4</accession>
<sequence length="384" mass="44959">MSTFKYIIVGAGAAGLHLTLAMLRKNLLDDDKLLIIEPSLKKENDKTWCFWEEEQGNWNKILTKSWNKGNVTAKNEAIDFNLNQYRYKMLNSLDFYEFAKSKIELEPNIHWLKDEVEKLDELADGQVEVTTKTSTFRSQLVFDSRITRDFFKPNKYYNINQHFKGWFIETDQPFFNPDRFTMMDFSVKDGQSTSFTYVLPISTTKALIEFTYFTPHRVSDHIYDQFLNNYLKLKKIPKHKILSVEQGNIPMTNFPFDQYSTTSIIKIGTAGGWVKASTGYAFKNCERQAEHIVRQLLNGQKLTTNFPTKYNHYDKLFLDVLSNQNSFGETLFYKMYKHNKIETIFRFLDEKSTFIEDLSIVSNLTSTPFIKAFGKHILSGFKVR</sequence>
<reference evidence="1 2" key="1">
    <citation type="submission" date="2016-11" db="EMBL/GenBank/DDBJ databases">
        <authorList>
            <person name="Jaros S."/>
            <person name="Januszkiewicz K."/>
            <person name="Wedrychowicz H."/>
        </authorList>
    </citation>
    <scope>NUCLEOTIDE SEQUENCE [LARGE SCALE GENOMIC DNA]</scope>
    <source>
        <strain evidence="1 2">DSM 25661</strain>
    </source>
</reference>
<name>A0A1M4TXU4_9FLAO</name>
<proteinExistence type="predicted"/>
<dbReference type="STRING" id="1155689.SAMN05444278_10273"/>
<evidence type="ECO:0000313" key="2">
    <source>
        <dbReference type="Proteomes" id="UP000184462"/>
    </source>
</evidence>
<dbReference type="Pfam" id="PF05834">
    <property type="entry name" value="Lycopene_cycl"/>
    <property type="match status" value="1"/>
</dbReference>